<protein>
    <submittedName>
        <fullName evidence="1">Uncharacterized protein</fullName>
    </submittedName>
</protein>
<evidence type="ECO:0000313" key="1">
    <source>
        <dbReference type="EMBL" id="UQA96347.1"/>
    </source>
</evidence>
<evidence type="ECO:0000313" key="2">
    <source>
        <dbReference type="Proteomes" id="UP000830115"/>
    </source>
</evidence>
<proteinExistence type="predicted"/>
<dbReference type="Proteomes" id="UP000830115">
    <property type="component" value="Chromosome"/>
</dbReference>
<keyword evidence="2" id="KW-1185">Reference proteome</keyword>
<dbReference type="EMBL" id="CP086322">
    <property type="protein sequence ID" value="UQA96347.1"/>
    <property type="molecule type" value="Genomic_DNA"/>
</dbReference>
<dbReference type="RefSeq" id="WP_248867247.1">
    <property type="nucleotide sequence ID" value="NZ_CP086322.1"/>
</dbReference>
<name>A0ABY4MGF1_9ACTN</name>
<organism evidence="1 2">
    <name type="scientific">Streptomyces halobius</name>
    <dbReference type="NCBI Taxonomy" id="2879846"/>
    <lineage>
        <taxon>Bacteria</taxon>
        <taxon>Bacillati</taxon>
        <taxon>Actinomycetota</taxon>
        <taxon>Actinomycetes</taxon>
        <taxon>Kitasatosporales</taxon>
        <taxon>Streptomycetaceae</taxon>
        <taxon>Streptomyces</taxon>
    </lineage>
</organism>
<sequence>MALFMLQLAHGEDAVLEADALGRTASGEIVLERTDQQGKSERVQTYRADVVTAVFRRGPADGGGYHWIPQPPDGTWWCY</sequence>
<accession>A0ABY4MGF1</accession>
<reference evidence="1" key="1">
    <citation type="submission" date="2021-10" db="EMBL/GenBank/DDBJ databases">
        <title>Streptomyces nigrumlapis sp.nov.,an antimicrobial producing actinobacterium isolated from Black Gobi rocks.</title>
        <authorList>
            <person name="Wen Y."/>
            <person name="Zhang W."/>
            <person name="Liu X.G."/>
        </authorList>
    </citation>
    <scope>NUCLEOTIDE SEQUENCE</scope>
    <source>
        <strain evidence="1">ST13-2-2</strain>
    </source>
</reference>
<gene>
    <name evidence="1" type="ORF">K9S39_34725</name>
</gene>